<dbReference type="Proteomes" id="UP000298337">
    <property type="component" value="Unassembled WGS sequence"/>
</dbReference>
<protein>
    <submittedName>
        <fullName evidence="1">Uncharacterized protein</fullName>
    </submittedName>
</protein>
<accession>A0A4Z0P6S5</accession>
<gene>
    <name evidence="1" type="ORF">EU556_08120</name>
</gene>
<reference evidence="1 2" key="1">
    <citation type="submission" date="2019-04" db="EMBL/GenBank/DDBJ databases">
        <authorList>
            <person name="Feng G."/>
            <person name="Zhang J."/>
            <person name="Zhu H."/>
        </authorList>
    </citation>
    <scope>NUCLEOTIDE SEQUENCE [LARGE SCALE GENOMIC DNA]</scope>
    <source>
        <strain evidence="1 2">92R-1</strain>
    </source>
</reference>
<name>A0A4Z0P6S5_9BACT</name>
<sequence length="457" mass="48431">MQWYWYTPIREVIATLALTNLTNAKQLLYDAITWANADPAVDNAEVISKDGKFRCTQYVASAGGILGAVLAGGTDPTPTVAELVAPFAIEEMTSLSDGSPAMKFTGPWDPQGGNPDFSSGAAKLIHSAGGLTIPFRSTTTDPFQWFSVVNPDLGQAEGRMDGGAWVPISYANASAVRDKKIYDSGPLTVGNHTFELRWVSGYIIADRAQVGTTVVTPDPPTGGTFSPAQTRGLHTYFSYKQGVNFASNGIDVLSWQAAAGNRTMTLNADRTTAVTAVPNKGMLLQGQEFSMPSVWTGAQARTLVVVYEDDTITGEFVHSIAGQSDSGANNGTWFMLQKRTRYVVGDPYVAGYGADAGGGKTAPTAGRKFAAATYDGTTLRLYGTVGGTVTLLDSSQVTLNTTGTLFRVGRDVQHGTNDPAGGVFNTAMQGYVPYVVNTTEANTLAELQQLADFFAAN</sequence>
<proteinExistence type="predicted"/>
<dbReference type="EMBL" id="SRLA01000002">
    <property type="protein sequence ID" value="TGE07710.1"/>
    <property type="molecule type" value="Genomic_DNA"/>
</dbReference>
<dbReference type="AlphaFoldDB" id="A0A4Z0P6S5"/>
<dbReference type="RefSeq" id="WP_135433043.1">
    <property type="nucleotide sequence ID" value="NZ_SRLA01000002.1"/>
</dbReference>
<keyword evidence="2" id="KW-1185">Reference proteome</keyword>
<organism evidence="1 2">
    <name type="scientific">Hymenobacter fodinae</name>
    <dbReference type="NCBI Taxonomy" id="2510796"/>
    <lineage>
        <taxon>Bacteria</taxon>
        <taxon>Pseudomonadati</taxon>
        <taxon>Bacteroidota</taxon>
        <taxon>Cytophagia</taxon>
        <taxon>Cytophagales</taxon>
        <taxon>Hymenobacteraceae</taxon>
        <taxon>Hymenobacter</taxon>
    </lineage>
</organism>
<evidence type="ECO:0000313" key="1">
    <source>
        <dbReference type="EMBL" id="TGE07710.1"/>
    </source>
</evidence>
<evidence type="ECO:0000313" key="2">
    <source>
        <dbReference type="Proteomes" id="UP000298337"/>
    </source>
</evidence>
<comment type="caution">
    <text evidence="1">The sequence shown here is derived from an EMBL/GenBank/DDBJ whole genome shotgun (WGS) entry which is preliminary data.</text>
</comment>